<feature type="region of interest" description="Disordered" evidence="7">
    <location>
        <begin position="322"/>
        <end position="342"/>
    </location>
</feature>
<evidence type="ECO:0000256" key="7">
    <source>
        <dbReference type="SAM" id="MobiDB-lite"/>
    </source>
</evidence>
<dbReference type="InterPro" id="IPR023408">
    <property type="entry name" value="MscS_beta-dom_sf"/>
</dbReference>
<dbReference type="EMBL" id="JHEG02000059">
    <property type="protein sequence ID" value="KIE07004.1"/>
    <property type="molecule type" value="Genomic_DNA"/>
</dbReference>
<dbReference type="Gene3D" id="2.30.30.60">
    <property type="match status" value="1"/>
</dbReference>
<evidence type="ECO:0000256" key="1">
    <source>
        <dbReference type="ARBA" id="ARBA00004651"/>
    </source>
</evidence>
<dbReference type="InterPro" id="IPR045275">
    <property type="entry name" value="MscS_archaea/bacteria_type"/>
</dbReference>
<dbReference type="SUPFAM" id="SSF82689">
    <property type="entry name" value="Mechanosensitive channel protein MscS (YggB), C-terminal domain"/>
    <property type="match status" value="1"/>
</dbReference>
<evidence type="ECO:0000256" key="5">
    <source>
        <dbReference type="ARBA" id="ARBA00022989"/>
    </source>
</evidence>
<keyword evidence="13" id="KW-1185">Reference proteome</keyword>
<comment type="similarity">
    <text evidence="2">Belongs to the MscS (TC 1.A.23) family.</text>
</comment>
<dbReference type="PANTHER" id="PTHR30221">
    <property type="entry name" value="SMALL-CONDUCTANCE MECHANOSENSITIVE CHANNEL"/>
    <property type="match status" value="1"/>
</dbReference>
<dbReference type="Pfam" id="PF05552">
    <property type="entry name" value="MS_channel_1st_1"/>
    <property type="match status" value="1"/>
</dbReference>
<dbReference type="GO" id="GO:0005886">
    <property type="term" value="C:plasma membrane"/>
    <property type="evidence" value="ECO:0007669"/>
    <property type="project" value="UniProtKB-SubCell"/>
</dbReference>
<protein>
    <submittedName>
        <fullName evidence="11">Mechanosensitive ion channel family protein</fullName>
    </submittedName>
    <submittedName>
        <fullName evidence="12">Mechanosensitive ion channel protein MscS</fullName>
    </submittedName>
</protein>
<feature type="region of interest" description="Disordered" evidence="7">
    <location>
        <begin position="279"/>
        <end position="308"/>
    </location>
</feature>
<dbReference type="InterPro" id="IPR006685">
    <property type="entry name" value="MscS_channel_2nd"/>
</dbReference>
<keyword evidence="6 8" id="KW-0472">Membrane</keyword>
<dbReference type="InterPro" id="IPR011014">
    <property type="entry name" value="MscS_channel_TM-2"/>
</dbReference>
<keyword evidence="3" id="KW-1003">Cell membrane</keyword>
<dbReference type="SUPFAM" id="SSF50182">
    <property type="entry name" value="Sm-like ribonucleoproteins"/>
    <property type="match status" value="1"/>
</dbReference>
<dbReference type="Gene3D" id="1.10.287.1260">
    <property type="match status" value="1"/>
</dbReference>
<dbReference type="InterPro" id="IPR008910">
    <property type="entry name" value="MSC_TM_helix"/>
</dbReference>
<dbReference type="AlphaFoldDB" id="A0A0C1QND0"/>
<dbReference type="EMBL" id="JHEG04000001">
    <property type="protein sequence ID" value="KAF3889593.1"/>
    <property type="molecule type" value="Genomic_DNA"/>
</dbReference>
<dbReference type="GO" id="GO:0008381">
    <property type="term" value="F:mechanosensitive monoatomic ion channel activity"/>
    <property type="evidence" value="ECO:0007669"/>
    <property type="project" value="InterPro"/>
</dbReference>
<comment type="subcellular location">
    <subcellularLocation>
        <location evidence="1">Cell membrane</location>
        <topology evidence="1">Multi-pass membrane protein</topology>
    </subcellularLocation>
</comment>
<dbReference type="InterPro" id="IPR049278">
    <property type="entry name" value="MS_channel_C"/>
</dbReference>
<dbReference type="STRING" id="1479485.DA73_0237980"/>
<evidence type="ECO:0000256" key="3">
    <source>
        <dbReference type="ARBA" id="ARBA00022475"/>
    </source>
</evidence>
<accession>A0A0C1QND0</accession>
<dbReference type="Gene3D" id="3.30.70.100">
    <property type="match status" value="1"/>
</dbReference>
<dbReference type="PROSITE" id="PS01246">
    <property type="entry name" value="UPF0003"/>
    <property type="match status" value="1"/>
</dbReference>
<comment type="caution">
    <text evidence="12">The sequence shown here is derived from an EMBL/GenBank/DDBJ whole genome shotgun (WGS) entry which is preliminary data.</text>
</comment>
<organism evidence="12">
    <name type="scientific">Tolypothrix bouteillei VB521301</name>
    <dbReference type="NCBI Taxonomy" id="1479485"/>
    <lineage>
        <taxon>Bacteria</taxon>
        <taxon>Bacillati</taxon>
        <taxon>Cyanobacteriota</taxon>
        <taxon>Cyanophyceae</taxon>
        <taxon>Nostocales</taxon>
        <taxon>Tolypothrichaceae</taxon>
        <taxon>Tolypothrix</taxon>
    </lineage>
</organism>
<evidence type="ECO:0000256" key="8">
    <source>
        <dbReference type="SAM" id="Phobius"/>
    </source>
</evidence>
<dbReference type="InterPro" id="IPR011066">
    <property type="entry name" value="MscS_channel_C_sf"/>
</dbReference>
<gene>
    <name evidence="12" type="ORF">DA73_0237980</name>
    <name evidence="11" type="ORF">DA73_0400032070</name>
</gene>
<evidence type="ECO:0000313" key="11">
    <source>
        <dbReference type="EMBL" id="KAF3889593.1"/>
    </source>
</evidence>
<reference evidence="12" key="1">
    <citation type="journal article" date="2015" name="Genome Announc.">
        <title>Draft Genome Sequence of Tolypothrix boutellei Strain VB521301.</title>
        <authorList>
            <person name="Chandrababunaidu M.M."/>
            <person name="Singh D."/>
            <person name="Sen D."/>
            <person name="Bhan S."/>
            <person name="Das S."/>
            <person name="Gupta A."/>
            <person name="Adhikary S.P."/>
            <person name="Tripathy S."/>
        </authorList>
    </citation>
    <scope>NUCLEOTIDE SEQUENCE</scope>
    <source>
        <strain evidence="12">VB521301</strain>
    </source>
</reference>
<dbReference type="InterPro" id="IPR010920">
    <property type="entry name" value="LSM_dom_sf"/>
</dbReference>
<feature type="transmembrane region" description="Helical" evidence="8">
    <location>
        <begin position="62"/>
        <end position="87"/>
    </location>
</feature>
<evidence type="ECO:0000313" key="12">
    <source>
        <dbReference type="EMBL" id="KIE07004.1"/>
    </source>
</evidence>
<evidence type="ECO:0000259" key="9">
    <source>
        <dbReference type="Pfam" id="PF00924"/>
    </source>
</evidence>
<dbReference type="Proteomes" id="UP000029738">
    <property type="component" value="Unassembled WGS sequence"/>
</dbReference>
<sequence>MNFQEAVSAGWTKVQDMMSSAIIMLPNIVLALIVFLVFWFVARGVRFSVRRITRRYRNARNLGLVLGRLSQGTILLVGLFVALSIVIPTFQAGDLVQLLGISGVAIGFAFRDILQNFLAGILILLTEPFQIDDQIVFKDFEGTVENIQTRATTIRTYDGRRIVIPNAELFTNSITVNTAFDNRRLEYDVGIGYGDNIERAKELMLEAMYSVDAVLKNPSPDVLVMELDESTVNIRVRWWISPPRRADSLDSRDKVLTAIKNKLTANGIDLPFPTTQILFHDQTEETDGDRTRQREGWPAGKGQVPKPRRISDALKLLAQMQLQNDGTQADGNGGAGKFDKLH</sequence>
<evidence type="ECO:0000256" key="2">
    <source>
        <dbReference type="ARBA" id="ARBA00008017"/>
    </source>
</evidence>
<keyword evidence="4 8" id="KW-0812">Transmembrane</keyword>
<dbReference type="SUPFAM" id="SSF82861">
    <property type="entry name" value="Mechanosensitive channel protein MscS (YggB), transmembrane region"/>
    <property type="match status" value="1"/>
</dbReference>
<keyword evidence="5 8" id="KW-1133">Transmembrane helix</keyword>
<evidence type="ECO:0000256" key="6">
    <source>
        <dbReference type="ARBA" id="ARBA00023136"/>
    </source>
</evidence>
<dbReference type="PANTHER" id="PTHR30221:SF1">
    <property type="entry name" value="SMALL-CONDUCTANCE MECHANOSENSITIVE CHANNEL"/>
    <property type="match status" value="1"/>
</dbReference>
<dbReference type="OrthoDB" id="9809206at2"/>
<feature type="domain" description="Mechanosensitive ion channel MscS C-terminal" evidence="10">
    <location>
        <begin position="186"/>
        <end position="269"/>
    </location>
</feature>
<dbReference type="RefSeq" id="WP_038074240.1">
    <property type="nucleotide sequence ID" value="NZ_JHEG04000001.1"/>
</dbReference>
<dbReference type="Pfam" id="PF21082">
    <property type="entry name" value="MS_channel_3rd"/>
    <property type="match status" value="1"/>
</dbReference>
<evidence type="ECO:0000256" key="4">
    <source>
        <dbReference type="ARBA" id="ARBA00022692"/>
    </source>
</evidence>
<proteinExistence type="inferred from homology"/>
<reference evidence="11" key="2">
    <citation type="submission" date="2019-11" db="EMBL/GenBank/DDBJ databases">
        <title>Improved Assembly of Tolypothrix boutellei genome.</title>
        <authorList>
            <person name="Sarangi A.N."/>
            <person name="Mukherjee M."/>
            <person name="Ghosh S."/>
            <person name="Singh D."/>
            <person name="Das A."/>
            <person name="Kant S."/>
            <person name="Prusty A."/>
            <person name="Tripathy S."/>
        </authorList>
    </citation>
    <scope>NUCLEOTIDE SEQUENCE</scope>
    <source>
        <strain evidence="11">VB521301</strain>
    </source>
</reference>
<name>A0A0C1QND0_9CYAN</name>
<evidence type="ECO:0000259" key="10">
    <source>
        <dbReference type="Pfam" id="PF21082"/>
    </source>
</evidence>
<dbReference type="Pfam" id="PF00924">
    <property type="entry name" value="MS_channel_2nd"/>
    <property type="match status" value="1"/>
</dbReference>
<feature type="domain" description="Mechanosensitive ion channel MscS" evidence="9">
    <location>
        <begin position="112"/>
        <end position="175"/>
    </location>
</feature>
<dbReference type="InterPro" id="IPR006686">
    <property type="entry name" value="MscS_channel_CS"/>
</dbReference>
<evidence type="ECO:0000313" key="13">
    <source>
        <dbReference type="Proteomes" id="UP000029738"/>
    </source>
</evidence>
<feature type="transmembrane region" description="Helical" evidence="8">
    <location>
        <begin position="20"/>
        <end position="41"/>
    </location>
</feature>